<accession>A0A6M2BPL8</accession>
<evidence type="ECO:0000259" key="5">
    <source>
        <dbReference type="Pfam" id="PF13360"/>
    </source>
</evidence>
<evidence type="ECO:0000313" key="7">
    <source>
        <dbReference type="Proteomes" id="UP000472676"/>
    </source>
</evidence>
<evidence type="ECO:0000256" key="4">
    <source>
        <dbReference type="HAMAP-Rule" id="MF_00923"/>
    </source>
</evidence>
<dbReference type="GO" id="GO:0043165">
    <property type="term" value="P:Gram-negative-bacterium-type cell outer membrane assembly"/>
    <property type="evidence" value="ECO:0007669"/>
    <property type="project" value="UniProtKB-UniRule"/>
</dbReference>
<comment type="subcellular location">
    <subcellularLocation>
        <location evidence="4">Cell outer membrane</location>
        <topology evidence="4">Lipid-anchor</topology>
    </subcellularLocation>
</comment>
<dbReference type="Pfam" id="PF13360">
    <property type="entry name" value="PQQ_2"/>
    <property type="match status" value="1"/>
</dbReference>
<dbReference type="Proteomes" id="UP000472676">
    <property type="component" value="Unassembled WGS sequence"/>
</dbReference>
<dbReference type="GO" id="GO:0051205">
    <property type="term" value="P:protein insertion into membrane"/>
    <property type="evidence" value="ECO:0007669"/>
    <property type="project" value="UniProtKB-UniRule"/>
</dbReference>
<feature type="domain" description="Pyrrolo-quinoline quinone repeat" evidence="5">
    <location>
        <begin position="82"/>
        <end position="313"/>
    </location>
</feature>
<sequence length="389" mass="41700">MRRTLRDHARVAAVVALALGAVALVGCSKKNLRKPAELQDIVNPAIKLQTAWTASAGNGGGKYYSEMTLSLAPDALFAADVEGRIFAFDPVKGERIWTADTRKRLIAGPTVSGDAVLAGTMDGELLAVKRADGKPMWSSRLASEALSPPAGDGDRVFMRTGDGKIYGLEATTGTEQWMVDRSEPSLTLRGLSPPLAVGNRVYVGLDNGRVLALRASDGQVAWEQVVSAPTGRNELERITDIDAPLLSDGGQLYVASYGGEIACLDDDTGQILWRHAVKSYSGIARVDNTIVVTDDDGTVWGLDATSGTEIWKNSDLKYRQLSAPAVFKGYVVAGDFKGYLHWFDAKDGHLVARTRVGSDPIRVAPVASDDLLYVLSSEGRIAAIKIELR</sequence>
<keyword evidence="7" id="KW-1185">Reference proteome</keyword>
<protein>
    <recommendedName>
        <fullName evidence="4">Outer membrane protein assembly factor BamB</fullName>
    </recommendedName>
</protein>
<dbReference type="EMBL" id="JAAMOW010000003">
    <property type="protein sequence ID" value="NGY04552.1"/>
    <property type="molecule type" value="Genomic_DNA"/>
</dbReference>
<dbReference type="RefSeq" id="WP_166254151.1">
    <property type="nucleotide sequence ID" value="NZ_JAAMOW010000003.1"/>
</dbReference>
<evidence type="ECO:0000256" key="2">
    <source>
        <dbReference type="ARBA" id="ARBA00023136"/>
    </source>
</evidence>
<dbReference type="GO" id="GO:0009279">
    <property type="term" value="C:cell outer membrane"/>
    <property type="evidence" value="ECO:0007669"/>
    <property type="project" value="UniProtKB-SubCell"/>
</dbReference>
<evidence type="ECO:0000313" key="6">
    <source>
        <dbReference type="EMBL" id="NGY04552.1"/>
    </source>
</evidence>
<comment type="similarity">
    <text evidence="4">Belongs to the BamB family.</text>
</comment>
<reference evidence="6 7" key="1">
    <citation type="journal article" date="2014" name="Int. J. Syst. Evol. Microbiol.">
        <title>Solimonas terrae sp. nov., isolated from soil.</title>
        <authorList>
            <person name="Kim S.J."/>
            <person name="Moon J.Y."/>
            <person name="Weon H.Y."/>
            <person name="Ahn J.H."/>
            <person name="Chen W.M."/>
            <person name="Kwon S.W."/>
        </authorList>
    </citation>
    <scope>NUCLEOTIDE SEQUENCE [LARGE SCALE GENOMIC DNA]</scope>
    <source>
        <strain evidence="6 7">KIS83-12</strain>
    </source>
</reference>
<evidence type="ECO:0000256" key="1">
    <source>
        <dbReference type="ARBA" id="ARBA00022729"/>
    </source>
</evidence>
<dbReference type="InterPro" id="IPR002372">
    <property type="entry name" value="PQQ_rpt_dom"/>
</dbReference>
<dbReference type="SUPFAM" id="SSF50998">
    <property type="entry name" value="Quinoprotein alcohol dehydrogenase-like"/>
    <property type="match status" value="1"/>
</dbReference>
<evidence type="ECO:0000256" key="3">
    <source>
        <dbReference type="ARBA" id="ARBA00023237"/>
    </source>
</evidence>
<keyword evidence="4" id="KW-0449">Lipoprotein</keyword>
<comment type="subunit">
    <text evidence="4">Part of the Bam complex.</text>
</comment>
<dbReference type="InterPro" id="IPR015943">
    <property type="entry name" value="WD40/YVTN_repeat-like_dom_sf"/>
</dbReference>
<dbReference type="PROSITE" id="PS51257">
    <property type="entry name" value="PROKAR_LIPOPROTEIN"/>
    <property type="match status" value="1"/>
</dbReference>
<keyword evidence="3 4" id="KW-0998">Cell outer membrane</keyword>
<comment type="function">
    <text evidence="4">Part of the outer membrane protein assembly complex, which is involved in assembly and insertion of beta-barrel proteins into the outer membrane.</text>
</comment>
<dbReference type="SMART" id="SM00564">
    <property type="entry name" value="PQQ"/>
    <property type="match status" value="7"/>
</dbReference>
<dbReference type="PANTHER" id="PTHR34512">
    <property type="entry name" value="CELL SURFACE PROTEIN"/>
    <property type="match status" value="1"/>
</dbReference>
<keyword evidence="4" id="KW-0564">Palmitate</keyword>
<dbReference type="AlphaFoldDB" id="A0A6M2BPL8"/>
<keyword evidence="1 4" id="KW-0732">Signal</keyword>
<dbReference type="InterPro" id="IPR018391">
    <property type="entry name" value="PQQ_b-propeller_rpt"/>
</dbReference>
<dbReference type="InterPro" id="IPR011047">
    <property type="entry name" value="Quinoprotein_ADH-like_sf"/>
</dbReference>
<proteinExistence type="inferred from homology"/>
<keyword evidence="2 4" id="KW-0472">Membrane</keyword>
<dbReference type="InterPro" id="IPR017687">
    <property type="entry name" value="BamB"/>
</dbReference>
<dbReference type="NCBIfam" id="TIGR03300">
    <property type="entry name" value="assembly_YfgL"/>
    <property type="match status" value="1"/>
</dbReference>
<dbReference type="Gene3D" id="2.130.10.10">
    <property type="entry name" value="YVTN repeat-like/Quinoprotein amine dehydrogenase"/>
    <property type="match status" value="1"/>
</dbReference>
<name>A0A6M2BPL8_9GAMM</name>
<dbReference type="PANTHER" id="PTHR34512:SF30">
    <property type="entry name" value="OUTER MEMBRANE PROTEIN ASSEMBLY FACTOR BAMB"/>
    <property type="match status" value="1"/>
</dbReference>
<gene>
    <name evidence="4 6" type="primary">bamB</name>
    <name evidence="6" type="ORF">G7Y85_07245</name>
</gene>
<comment type="caution">
    <text evidence="6">The sequence shown here is derived from an EMBL/GenBank/DDBJ whole genome shotgun (WGS) entry which is preliminary data.</text>
</comment>
<organism evidence="6 7">
    <name type="scientific">Solimonas terrae</name>
    <dbReference type="NCBI Taxonomy" id="1396819"/>
    <lineage>
        <taxon>Bacteria</taxon>
        <taxon>Pseudomonadati</taxon>
        <taxon>Pseudomonadota</taxon>
        <taxon>Gammaproteobacteria</taxon>
        <taxon>Nevskiales</taxon>
        <taxon>Nevskiaceae</taxon>
        <taxon>Solimonas</taxon>
    </lineage>
</organism>
<dbReference type="HAMAP" id="MF_00923">
    <property type="entry name" value="OM_assembly_BamB"/>
    <property type="match status" value="1"/>
</dbReference>